<dbReference type="KEGG" id="cja:CJA_1222"/>
<dbReference type="AlphaFoldDB" id="B3PCA7"/>
<name>B3PCA7_CELJU</name>
<organism evidence="1 2">
    <name type="scientific">Cellvibrio japonicus (strain Ueda107)</name>
    <name type="common">Pseudomonas fluorescens subsp. cellulosa</name>
    <dbReference type="NCBI Taxonomy" id="498211"/>
    <lineage>
        <taxon>Bacteria</taxon>
        <taxon>Pseudomonadati</taxon>
        <taxon>Pseudomonadota</taxon>
        <taxon>Gammaproteobacteria</taxon>
        <taxon>Cellvibrionales</taxon>
        <taxon>Cellvibrionaceae</taxon>
        <taxon>Cellvibrio</taxon>
    </lineage>
</organism>
<evidence type="ECO:0008006" key="3">
    <source>
        <dbReference type="Google" id="ProtNLM"/>
    </source>
</evidence>
<gene>
    <name evidence="1" type="ordered locus">CJA_1222</name>
</gene>
<dbReference type="HOGENOM" id="CLU_2141389_0_0_6"/>
<evidence type="ECO:0000313" key="1">
    <source>
        <dbReference type="EMBL" id="ACE84718.1"/>
    </source>
</evidence>
<dbReference type="eggNOG" id="ENOG502ZXQA">
    <property type="taxonomic scope" value="Bacteria"/>
</dbReference>
<dbReference type="OrthoDB" id="893941at2"/>
<dbReference type="RefSeq" id="WP_012486867.1">
    <property type="nucleotide sequence ID" value="NC_010995.1"/>
</dbReference>
<dbReference type="Proteomes" id="UP000001036">
    <property type="component" value="Chromosome"/>
</dbReference>
<evidence type="ECO:0000313" key="2">
    <source>
        <dbReference type="Proteomes" id="UP000001036"/>
    </source>
</evidence>
<keyword evidence="2" id="KW-1185">Reference proteome</keyword>
<proteinExistence type="predicted"/>
<sequence length="112" mass="13303">MDKELWKNNIFNVIRKISDELYQKDAWFGSGEKISSPEELYCELFDDYAYDDFLHSLDIEITENQRSIGFKLKDIMSRYAKSVDYLNDAEKVFFDQEWDLVRTVACEFLDGS</sequence>
<reference evidence="1 2" key="1">
    <citation type="journal article" date="2008" name="J. Bacteriol.">
        <title>Insights into plant cell wall degradation from the genome sequence of the soil bacterium Cellvibrio japonicus.</title>
        <authorList>
            <person name="Deboy R.T."/>
            <person name="Mongodin E.F."/>
            <person name="Fouts D.E."/>
            <person name="Tailford L.E."/>
            <person name="Khouri H."/>
            <person name="Emerson J.B."/>
            <person name="Mohamoud Y."/>
            <person name="Watkins K."/>
            <person name="Henrissat B."/>
            <person name="Gilbert H.J."/>
            <person name="Nelson K.E."/>
        </authorList>
    </citation>
    <scope>NUCLEOTIDE SEQUENCE [LARGE SCALE GENOMIC DNA]</scope>
    <source>
        <strain evidence="1 2">Ueda107</strain>
    </source>
</reference>
<accession>B3PCA7</accession>
<dbReference type="EMBL" id="CP000934">
    <property type="protein sequence ID" value="ACE84718.1"/>
    <property type="molecule type" value="Genomic_DNA"/>
</dbReference>
<protein>
    <recommendedName>
        <fullName evidence="3">CdiI immunity protein domain-containing protein</fullName>
    </recommendedName>
</protein>